<evidence type="ECO:0000256" key="6">
    <source>
        <dbReference type="ARBA" id="ARBA00023242"/>
    </source>
</evidence>
<dbReference type="GO" id="GO:0000981">
    <property type="term" value="F:DNA-binding transcription factor activity, RNA polymerase II-specific"/>
    <property type="evidence" value="ECO:0007669"/>
    <property type="project" value="TreeGrafter"/>
</dbReference>
<name>A0A3S3Q165_9ACAR</name>
<dbReference type="PANTHER" id="PTHR45718:SF4">
    <property type="entry name" value="TRANSCRIPTIONAL ACTIVATOR CUBITUS INTERRUPTUS"/>
    <property type="match status" value="1"/>
</dbReference>
<feature type="non-terminal residue" evidence="11">
    <location>
        <position position="1"/>
    </location>
</feature>
<dbReference type="SMART" id="SM00355">
    <property type="entry name" value="ZnF_C2H2"/>
    <property type="match status" value="1"/>
</dbReference>
<proteinExistence type="predicted"/>
<evidence type="ECO:0000256" key="5">
    <source>
        <dbReference type="ARBA" id="ARBA00022833"/>
    </source>
</evidence>
<keyword evidence="3" id="KW-0677">Repeat</keyword>
<evidence type="ECO:0000259" key="9">
    <source>
        <dbReference type="PROSITE" id="PS50157"/>
    </source>
</evidence>
<evidence type="ECO:0000256" key="8">
    <source>
        <dbReference type="SAM" id="MobiDB-lite"/>
    </source>
</evidence>
<evidence type="ECO:0000256" key="3">
    <source>
        <dbReference type="ARBA" id="ARBA00022737"/>
    </source>
</evidence>
<evidence type="ECO:0000313" key="10">
    <source>
        <dbReference type="EMBL" id="RWS10651.1"/>
    </source>
</evidence>
<dbReference type="Gene3D" id="3.30.160.60">
    <property type="entry name" value="Classic Zinc Finger"/>
    <property type="match status" value="1"/>
</dbReference>
<dbReference type="InterPro" id="IPR043359">
    <property type="entry name" value="GLI-like"/>
</dbReference>
<evidence type="ECO:0000256" key="4">
    <source>
        <dbReference type="ARBA" id="ARBA00022771"/>
    </source>
</evidence>
<dbReference type="GO" id="GO:0008270">
    <property type="term" value="F:zinc ion binding"/>
    <property type="evidence" value="ECO:0007669"/>
    <property type="project" value="UniProtKB-KW"/>
</dbReference>
<comment type="caution">
    <text evidence="11">The sequence shown here is derived from an EMBL/GenBank/DDBJ whole genome shotgun (WGS) entry which is preliminary data.</text>
</comment>
<keyword evidence="4 7" id="KW-0863">Zinc-finger</keyword>
<comment type="subcellular location">
    <subcellularLocation>
        <location evidence="1">Nucleus</location>
    </subcellularLocation>
</comment>
<dbReference type="EMBL" id="NCKU01001495">
    <property type="protein sequence ID" value="RWS11987.1"/>
    <property type="molecule type" value="Genomic_DNA"/>
</dbReference>
<feature type="domain" description="C2H2-type" evidence="9">
    <location>
        <begin position="2"/>
        <end position="31"/>
    </location>
</feature>
<keyword evidence="12" id="KW-1185">Reference proteome</keyword>
<dbReference type="Pfam" id="PF00096">
    <property type="entry name" value="zf-C2H2"/>
    <property type="match status" value="1"/>
</dbReference>
<dbReference type="PANTHER" id="PTHR45718">
    <property type="entry name" value="TRANSCRIPTIONAL ACTIVATOR CUBITUS INTERRUPTUS"/>
    <property type="match status" value="1"/>
</dbReference>
<evidence type="ECO:0000256" key="2">
    <source>
        <dbReference type="ARBA" id="ARBA00022723"/>
    </source>
</evidence>
<protein>
    <submittedName>
        <fullName evidence="11">Zinc finger protein ZIC 4-like protein</fullName>
    </submittedName>
</protein>
<dbReference type="OrthoDB" id="5968217at2759"/>
<evidence type="ECO:0000256" key="7">
    <source>
        <dbReference type="PROSITE-ProRule" id="PRU00042"/>
    </source>
</evidence>
<keyword evidence="6" id="KW-0539">Nucleus</keyword>
<dbReference type="EMBL" id="NCKU01002020">
    <property type="protein sequence ID" value="RWS10651.1"/>
    <property type="molecule type" value="Genomic_DNA"/>
</dbReference>
<dbReference type="AlphaFoldDB" id="A0A3S3Q165"/>
<gene>
    <name evidence="11" type="ORF">B4U79_18986</name>
    <name evidence="10" type="ORF">B4U79_18999</name>
</gene>
<feature type="region of interest" description="Disordered" evidence="8">
    <location>
        <begin position="15"/>
        <end position="82"/>
    </location>
</feature>
<accession>A0A3S3Q165</accession>
<keyword evidence="5" id="KW-0862">Zinc</keyword>
<reference evidence="11" key="2">
    <citation type="submission" date="2018-11" db="EMBL/GenBank/DDBJ databases">
        <title>Trombidioid mite genomics.</title>
        <authorList>
            <person name="Dong X."/>
        </authorList>
    </citation>
    <scope>NUCLEOTIDE SEQUENCE</scope>
    <source>
        <strain evidence="11">UoL-WK</strain>
    </source>
</reference>
<dbReference type="InterPro" id="IPR036236">
    <property type="entry name" value="Znf_C2H2_sf"/>
</dbReference>
<dbReference type="Proteomes" id="UP000285301">
    <property type="component" value="Unassembled WGS sequence"/>
</dbReference>
<dbReference type="STRING" id="1965070.A0A3S3Q165"/>
<organism evidence="11 12">
    <name type="scientific">Dinothrombium tinctorium</name>
    <dbReference type="NCBI Taxonomy" id="1965070"/>
    <lineage>
        <taxon>Eukaryota</taxon>
        <taxon>Metazoa</taxon>
        <taxon>Ecdysozoa</taxon>
        <taxon>Arthropoda</taxon>
        <taxon>Chelicerata</taxon>
        <taxon>Arachnida</taxon>
        <taxon>Acari</taxon>
        <taxon>Acariformes</taxon>
        <taxon>Trombidiformes</taxon>
        <taxon>Prostigmata</taxon>
        <taxon>Anystina</taxon>
        <taxon>Parasitengona</taxon>
        <taxon>Trombidioidea</taxon>
        <taxon>Trombidiidae</taxon>
        <taxon>Dinothrombium</taxon>
    </lineage>
</organism>
<evidence type="ECO:0000313" key="11">
    <source>
        <dbReference type="EMBL" id="RWS11987.1"/>
    </source>
</evidence>
<feature type="compositionally biased region" description="Polar residues" evidence="8">
    <location>
        <begin position="48"/>
        <end position="76"/>
    </location>
</feature>
<dbReference type="PROSITE" id="PS00028">
    <property type="entry name" value="ZINC_FINGER_C2H2_1"/>
    <property type="match status" value="1"/>
</dbReference>
<evidence type="ECO:0000313" key="12">
    <source>
        <dbReference type="Proteomes" id="UP000285301"/>
    </source>
</evidence>
<reference evidence="11 12" key="1">
    <citation type="journal article" date="2018" name="Gigascience">
        <title>Genomes of trombidid mites reveal novel predicted allergens and laterally-transferred genes associated with secondary metabolism.</title>
        <authorList>
            <person name="Dong X."/>
            <person name="Chaisiri K."/>
            <person name="Xia D."/>
            <person name="Armstrong S.D."/>
            <person name="Fang Y."/>
            <person name="Donnelly M.J."/>
            <person name="Kadowaki T."/>
            <person name="McGarry J.W."/>
            <person name="Darby A.C."/>
            <person name="Makepeace B.L."/>
        </authorList>
    </citation>
    <scope>NUCLEOTIDE SEQUENCE [LARGE SCALE GENOMIC DNA]</scope>
    <source>
        <strain evidence="11">UoL-WK</strain>
    </source>
</reference>
<dbReference type="FunFam" id="3.30.160.60:FF:000039">
    <property type="entry name" value="Zinc finger protein ZIC 1"/>
    <property type="match status" value="1"/>
</dbReference>
<dbReference type="PROSITE" id="PS50157">
    <property type="entry name" value="ZINC_FINGER_C2H2_2"/>
    <property type="match status" value="1"/>
</dbReference>
<evidence type="ECO:0000256" key="1">
    <source>
        <dbReference type="ARBA" id="ARBA00004123"/>
    </source>
</evidence>
<feature type="compositionally biased region" description="Basic residues" evidence="8">
    <location>
        <begin position="18"/>
        <end position="27"/>
    </location>
</feature>
<dbReference type="GO" id="GO:0005634">
    <property type="term" value="C:nucleus"/>
    <property type="evidence" value="ECO:0007669"/>
    <property type="project" value="UniProtKB-SubCell"/>
</dbReference>
<sequence length="148" mass="15848">PYTCKIRGCDKSYTHPSSLRKHMKIHGKSPPPSNNGLESAFEEDSKSNHSTLTNNRNGHNTDTRNNNASVPMSPNVTTSLSSNCSTLLPSVGGGNNTGHGYGSSASNLSDWYMCQSSSGSHTTTSPRMTAVLIFSSVLRCKRDKRVGG</sequence>
<keyword evidence="2" id="KW-0479">Metal-binding</keyword>
<dbReference type="SUPFAM" id="SSF57667">
    <property type="entry name" value="beta-beta-alpha zinc fingers"/>
    <property type="match status" value="1"/>
</dbReference>
<dbReference type="GO" id="GO:0000978">
    <property type="term" value="F:RNA polymerase II cis-regulatory region sequence-specific DNA binding"/>
    <property type="evidence" value="ECO:0007669"/>
    <property type="project" value="TreeGrafter"/>
</dbReference>
<dbReference type="InterPro" id="IPR013087">
    <property type="entry name" value="Znf_C2H2_type"/>
</dbReference>